<gene>
    <name evidence="9" type="primary">clsB</name>
    <name evidence="11" type="ORF">LT40_11745</name>
</gene>
<evidence type="ECO:0000259" key="10">
    <source>
        <dbReference type="PROSITE" id="PS50035"/>
    </source>
</evidence>
<keyword evidence="7 9" id="KW-0594">Phospholipid biosynthesis</keyword>
<organism evidence="11 12">
    <name type="scientific">Pseudomonas rhizosphaerae</name>
    <dbReference type="NCBI Taxonomy" id="216142"/>
    <lineage>
        <taxon>Bacteria</taxon>
        <taxon>Pseudomonadati</taxon>
        <taxon>Pseudomonadota</taxon>
        <taxon>Gammaproteobacteria</taxon>
        <taxon>Pseudomonadales</taxon>
        <taxon>Pseudomonadaceae</taxon>
        <taxon>Pseudomonas</taxon>
    </lineage>
</organism>
<keyword evidence="8 9" id="KW-1208">Phospholipid metabolism</keyword>
<evidence type="ECO:0000256" key="9">
    <source>
        <dbReference type="HAMAP-Rule" id="MF_01917"/>
    </source>
</evidence>
<keyword evidence="6 9" id="KW-0472">Membrane</keyword>
<dbReference type="HAMAP" id="MF_01917">
    <property type="entry name" value="Cardiolipin_synth_ClsB"/>
    <property type="match status" value="1"/>
</dbReference>
<dbReference type="RefSeq" id="WP_043190164.1">
    <property type="nucleotide sequence ID" value="NZ_CP009533.1"/>
</dbReference>
<dbReference type="HOGENOM" id="CLU_038053_0_0_6"/>
<dbReference type="InterPro" id="IPR030872">
    <property type="entry name" value="Cardiolipin_synth_ClsB"/>
</dbReference>
<dbReference type="EC" id="2.7.8.-" evidence="9"/>
<dbReference type="Gene3D" id="3.30.870.10">
    <property type="entry name" value="Endonuclease Chain A"/>
    <property type="match status" value="2"/>
</dbReference>
<comment type="function">
    <text evidence="9">Catalyzes the phosphatidyl group transfer from one phosphatidylglycerol molecule to another to form cardiolipin (CL) (diphosphatidylglycerol) and glycerol.</text>
</comment>
<evidence type="ECO:0000256" key="8">
    <source>
        <dbReference type="ARBA" id="ARBA00023264"/>
    </source>
</evidence>
<name>A0A089YNL5_9PSED</name>
<feature type="domain" description="PLD phosphodiesterase" evidence="10">
    <location>
        <begin position="108"/>
        <end position="135"/>
    </location>
</feature>
<evidence type="ECO:0000256" key="7">
    <source>
        <dbReference type="ARBA" id="ARBA00023209"/>
    </source>
</evidence>
<dbReference type="SMART" id="SM00155">
    <property type="entry name" value="PLDc"/>
    <property type="match status" value="2"/>
</dbReference>
<feature type="active site" evidence="9">
    <location>
        <position position="295"/>
    </location>
</feature>
<evidence type="ECO:0000256" key="1">
    <source>
        <dbReference type="ARBA" id="ARBA00022475"/>
    </source>
</evidence>
<evidence type="ECO:0000313" key="11">
    <source>
        <dbReference type="EMBL" id="AIS18023.1"/>
    </source>
</evidence>
<feature type="active site" evidence="9">
    <location>
        <position position="113"/>
    </location>
</feature>
<evidence type="ECO:0000256" key="3">
    <source>
        <dbReference type="ARBA" id="ARBA00022679"/>
    </source>
</evidence>
<comment type="catalytic activity">
    <reaction evidence="9">
        <text>2 a 1,2-diacyl-sn-glycero-3-phospho-(1'-sn-glycerol) = a cardiolipin + glycerol</text>
        <dbReference type="Rhea" id="RHEA:31451"/>
        <dbReference type="ChEBI" id="CHEBI:17754"/>
        <dbReference type="ChEBI" id="CHEBI:62237"/>
        <dbReference type="ChEBI" id="CHEBI:64716"/>
    </reaction>
</comment>
<dbReference type="OrthoDB" id="9762009at2"/>
<keyword evidence="4" id="KW-0677">Repeat</keyword>
<dbReference type="EMBL" id="CP009533">
    <property type="protein sequence ID" value="AIS18023.1"/>
    <property type="molecule type" value="Genomic_DNA"/>
</dbReference>
<dbReference type="PROSITE" id="PS50035">
    <property type="entry name" value="PLD"/>
    <property type="match status" value="2"/>
</dbReference>
<feature type="active site" evidence="9">
    <location>
        <position position="300"/>
    </location>
</feature>
<comment type="subcellular location">
    <subcellularLocation>
        <location evidence="9">Cell membrane</location>
        <topology evidence="9">Peripheral membrane protein</topology>
    </subcellularLocation>
</comment>
<dbReference type="CDD" id="cd09159">
    <property type="entry name" value="PLDc_ybhO_like_2"/>
    <property type="match status" value="1"/>
</dbReference>
<keyword evidence="12" id="KW-1185">Reference proteome</keyword>
<keyword evidence="3 9" id="KW-0808">Transferase</keyword>
<dbReference type="STRING" id="216142.LT40_11745"/>
<evidence type="ECO:0000256" key="6">
    <source>
        <dbReference type="ARBA" id="ARBA00023136"/>
    </source>
</evidence>
<feature type="active site" evidence="9">
    <location>
        <position position="115"/>
    </location>
</feature>
<dbReference type="PANTHER" id="PTHR21248">
    <property type="entry name" value="CARDIOLIPIN SYNTHASE"/>
    <property type="match status" value="1"/>
</dbReference>
<evidence type="ECO:0000256" key="2">
    <source>
        <dbReference type="ARBA" id="ARBA00022516"/>
    </source>
</evidence>
<feature type="domain" description="PLD phosphodiesterase" evidence="10">
    <location>
        <begin position="288"/>
        <end position="315"/>
    </location>
</feature>
<sequence length="412" mass="47004">MSEQWRDNNEIQLLINGEEFFPAVFEAIAQAREEVLIETFILYEDEVGKNLQQVLIEAAQRGVRVEVLVDGYGTAELSTQFLRELADAGVQLLAFDPQPRVMGVRTNLFRRLHRKIAVIDGEIGFVGGINYSSDHLADSGEPMAKQDYAVRVRGPIVADLHRATLALLDRTSKVVRSRAPWRSRSPSPDADSASARMMLSIRDNDQHTTDIEEQYLKAIRGARERIIIANAYFFPGYRFLRELRNAARRGVDVTLILQGMPDMPLVRLCSRLLYNYLLRDGVVIREYCQRPLHGKVAVIDREWSTVGSSNLDPLSLSLNLEGNLIIKDRRFNERLHDHLEELASSTCKSISLQRVLRGYWWRAPIIFLTFHFLRHFPAMVGFIPAHSPKLVPLIDVEPQHCQAPLLDRKETV</sequence>
<dbReference type="PANTHER" id="PTHR21248:SF23">
    <property type="entry name" value="CARDIOLIPIN SYNTHASE B"/>
    <property type="match status" value="1"/>
</dbReference>
<feature type="active site" evidence="9">
    <location>
        <position position="293"/>
    </location>
</feature>
<protein>
    <recommendedName>
        <fullName evidence="9">Cardiolipin synthase B</fullName>
        <shortName evidence="9">CL synthase</shortName>
        <ecNumber evidence="9">2.7.8.-</ecNumber>
    </recommendedName>
</protein>
<evidence type="ECO:0000313" key="12">
    <source>
        <dbReference type="Proteomes" id="UP000029499"/>
    </source>
</evidence>
<dbReference type="InterPro" id="IPR025202">
    <property type="entry name" value="PLD-like_dom"/>
</dbReference>
<accession>A0A089YNL5</accession>
<dbReference type="NCBIfam" id="NF008427">
    <property type="entry name" value="PRK11263.1"/>
    <property type="match status" value="1"/>
</dbReference>
<dbReference type="Pfam" id="PF13091">
    <property type="entry name" value="PLDc_2"/>
    <property type="match status" value="2"/>
</dbReference>
<dbReference type="SUPFAM" id="SSF56024">
    <property type="entry name" value="Phospholipase D/nuclease"/>
    <property type="match status" value="2"/>
</dbReference>
<feature type="active site" evidence="9">
    <location>
        <position position="120"/>
    </location>
</feature>
<keyword evidence="5 9" id="KW-0443">Lipid metabolism</keyword>
<reference evidence="11 12" key="1">
    <citation type="journal article" date="2015" name="J. Biotechnol.">
        <title>Complete genome sequence of Pseudomonas rhizosphaerae IH5T (=DSM 16299T), a phosphate-solubilizing rhizobacterium for bacterial biofertilizer.</title>
        <authorList>
            <person name="Kwak Y."/>
            <person name="Jung B.K."/>
            <person name="Shin J.H."/>
        </authorList>
    </citation>
    <scope>NUCLEOTIDE SEQUENCE [LARGE SCALE GENOMIC DNA]</scope>
    <source>
        <strain evidence="11">DSM 16299</strain>
    </source>
</reference>
<dbReference type="GO" id="GO:0008808">
    <property type="term" value="F:cardiolipin synthase activity"/>
    <property type="evidence" value="ECO:0007669"/>
    <property type="project" value="InterPro"/>
</dbReference>
<evidence type="ECO:0000256" key="5">
    <source>
        <dbReference type="ARBA" id="ARBA00023098"/>
    </source>
</evidence>
<dbReference type="Proteomes" id="UP000029499">
    <property type="component" value="Chromosome"/>
</dbReference>
<proteinExistence type="inferred from homology"/>
<dbReference type="InterPro" id="IPR001736">
    <property type="entry name" value="PLipase_D/transphosphatidylase"/>
</dbReference>
<comment type="similarity">
    <text evidence="9">Belongs to the phospholipase D family. Cardiolipin synthase subfamily. ClsB sub-subfamily.</text>
</comment>
<keyword evidence="1 9" id="KW-1003">Cell membrane</keyword>
<dbReference type="GO" id="GO:0005886">
    <property type="term" value="C:plasma membrane"/>
    <property type="evidence" value="ECO:0007669"/>
    <property type="project" value="UniProtKB-SubCell"/>
</dbReference>
<dbReference type="CDD" id="cd09110">
    <property type="entry name" value="PLDc_CLS_1"/>
    <property type="match status" value="1"/>
</dbReference>
<dbReference type="GO" id="GO:0032049">
    <property type="term" value="P:cardiolipin biosynthetic process"/>
    <property type="evidence" value="ECO:0007669"/>
    <property type="project" value="InterPro"/>
</dbReference>
<keyword evidence="2 9" id="KW-0444">Lipid biosynthesis</keyword>
<evidence type="ECO:0000256" key="4">
    <source>
        <dbReference type="ARBA" id="ARBA00022737"/>
    </source>
</evidence>
<dbReference type="eggNOG" id="COG1502">
    <property type="taxonomic scope" value="Bacteria"/>
</dbReference>
<dbReference type="KEGG" id="prh:LT40_11745"/>
<dbReference type="AlphaFoldDB" id="A0A089YNL5"/>